<proteinExistence type="predicted"/>
<feature type="compositionally biased region" description="Basic and acidic residues" evidence="1">
    <location>
        <begin position="53"/>
        <end position="69"/>
    </location>
</feature>
<accession>A0AAJ0UG48</accession>
<reference evidence="3" key="1">
    <citation type="submission" date="2017-05" db="EMBL/GenBank/DDBJ databases">
        <authorList>
            <person name="Imhoff J.F."/>
            <person name="Rahn T."/>
            <person name="Kuenzel S."/>
            <person name="Neulinger S.C."/>
        </authorList>
    </citation>
    <scope>NUCLEOTIDE SEQUENCE</scope>
    <source>
        <strain evidence="3">DSM 4395</strain>
    </source>
</reference>
<reference evidence="3" key="2">
    <citation type="journal article" date="2020" name="Microorganisms">
        <title>Osmotic Adaptation and Compatible Solute Biosynthesis of Phototrophic Bacteria as Revealed from Genome Analyses.</title>
        <authorList>
            <person name="Imhoff J.F."/>
            <person name="Rahn T."/>
            <person name="Kunzel S."/>
            <person name="Keller A."/>
            <person name="Neulinger S.C."/>
        </authorList>
    </citation>
    <scope>NUCLEOTIDE SEQUENCE</scope>
    <source>
        <strain evidence="3">DSM 4395</strain>
    </source>
</reference>
<name>A0AAJ0UG48_HALSE</name>
<feature type="region of interest" description="Disordered" evidence="1">
    <location>
        <begin position="37"/>
        <end position="149"/>
    </location>
</feature>
<protein>
    <recommendedName>
        <fullName evidence="2">SPOR domain-containing protein</fullName>
    </recommendedName>
</protein>
<feature type="compositionally biased region" description="Low complexity" evidence="1">
    <location>
        <begin position="108"/>
        <end position="130"/>
    </location>
</feature>
<gene>
    <name evidence="3" type="ORF">CCR82_09940</name>
</gene>
<feature type="compositionally biased region" description="Pro residues" evidence="1">
    <location>
        <begin position="73"/>
        <end position="85"/>
    </location>
</feature>
<dbReference type="EMBL" id="NHSF01000059">
    <property type="protein sequence ID" value="MBK5930834.1"/>
    <property type="molecule type" value="Genomic_DNA"/>
</dbReference>
<evidence type="ECO:0000256" key="1">
    <source>
        <dbReference type="SAM" id="MobiDB-lite"/>
    </source>
</evidence>
<dbReference type="Gene3D" id="3.30.70.1070">
    <property type="entry name" value="Sporulation related repeat"/>
    <property type="match status" value="1"/>
</dbReference>
<evidence type="ECO:0000259" key="2">
    <source>
        <dbReference type="PROSITE" id="PS51724"/>
    </source>
</evidence>
<feature type="domain" description="SPOR" evidence="2">
    <location>
        <begin position="147"/>
        <end position="226"/>
    </location>
</feature>
<comment type="caution">
    <text evidence="3">The sequence shown here is derived from an EMBL/GenBank/DDBJ whole genome shotgun (WGS) entry which is preliminary data.</text>
</comment>
<evidence type="ECO:0000313" key="3">
    <source>
        <dbReference type="EMBL" id="MBK5930834.1"/>
    </source>
</evidence>
<dbReference type="Pfam" id="PF05036">
    <property type="entry name" value="SPOR"/>
    <property type="match status" value="1"/>
</dbReference>
<dbReference type="GO" id="GO:0032506">
    <property type="term" value="P:cytokinetic process"/>
    <property type="evidence" value="ECO:0007669"/>
    <property type="project" value="TreeGrafter"/>
</dbReference>
<dbReference type="InterPro" id="IPR007730">
    <property type="entry name" value="SPOR-like_dom"/>
</dbReference>
<dbReference type="GO" id="GO:0032153">
    <property type="term" value="C:cell division site"/>
    <property type="evidence" value="ECO:0007669"/>
    <property type="project" value="TreeGrafter"/>
</dbReference>
<keyword evidence="4" id="KW-1185">Reference proteome</keyword>
<evidence type="ECO:0000313" key="4">
    <source>
        <dbReference type="Proteomes" id="UP001296967"/>
    </source>
</evidence>
<dbReference type="InterPro" id="IPR036680">
    <property type="entry name" value="SPOR-like_sf"/>
</dbReference>
<dbReference type="PANTHER" id="PTHR38687:SF1">
    <property type="entry name" value="CELL DIVISION PROTEIN DEDD"/>
    <property type="match status" value="1"/>
</dbReference>
<organism evidence="3 4">
    <name type="scientific">Halochromatium salexigens</name>
    <name type="common">Chromatium salexigens</name>
    <dbReference type="NCBI Taxonomy" id="49447"/>
    <lineage>
        <taxon>Bacteria</taxon>
        <taxon>Pseudomonadati</taxon>
        <taxon>Pseudomonadota</taxon>
        <taxon>Gammaproteobacteria</taxon>
        <taxon>Chromatiales</taxon>
        <taxon>Chromatiaceae</taxon>
        <taxon>Halochromatium</taxon>
    </lineage>
</organism>
<dbReference type="GO" id="GO:0030428">
    <property type="term" value="C:cell septum"/>
    <property type="evidence" value="ECO:0007669"/>
    <property type="project" value="TreeGrafter"/>
</dbReference>
<dbReference type="PANTHER" id="PTHR38687">
    <property type="entry name" value="CELL DIVISION PROTEIN DEDD-RELATED"/>
    <property type="match status" value="1"/>
</dbReference>
<dbReference type="GO" id="GO:0042834">
    <property type="term" value="F:peptidoglycan binding"/>
    <property type="evidence" value="ECO:0007669"/>
    <property type="project" value="InterPro"/>
</dbReference>
<dbReference type="AlphaFoldDB" id="A0AAJ0UG48"/>
<dbReference type="Proteomes" id="UP001296967">
    <property type="component" value="Unassembled WGS sequence"/>
</dbReference>
<dbReference type="SUPFAM" id="SSF110997">
    <property type="entry name" value="Sporulation related repeat"/>
    <property type="match status" value="1"/>
</dbReference>
<dbReference type="InterPro" id="IPR052521">
    <property type="entry name" value="Cell_div_SPOR-domain"/>
</dbReference>
<dbReference type="PROSITE" id="PS51724">
    <property type="entry name" value="SPOR"/>
    <property type="match status" value="1"/>
</dbReference>
<sequence>MQMDEAAKRRLVGAAVLVALAVIFVPMLVERDDTGLGEPILIPEAPEDEAWREDDPRALEPPADERLAEPEDLPMPLPTPEPPASEPDAEASQDWTSIPPPPERAEPAESPAAPARAEQRADASASAAADNSRDRSTSTPAGPKPVPAGARAWVIQVASLGSSEAARDLQDELRGKGYPAFIEQAEVGGRRYYRVRVGPEVERARADRLAEQLSADTGGQPLVQRYP</sequence>